<comment type="caution">
    <text evidence="1">The sequence shown here is derived from an EMBL/GenBank/DDBJ whole genome shotgun (WGS) entry which is preliminary data.</text>
</comment>
<reference evidence="1" key="1">
    <citation type="submission" date="2020-09" db="EMBL/GenBank/DDBJ databases">
        <authorList>
            <person name="Kim M.K."/>
        </authorList>
    </citation>
    <scope>NUCLEOTIDE SEQUENCE</scope>
    <source>
        <strain evidence="1">BT702</strain>
    </source>
</reference>
<gene>
    <name evidence="1" type="ORF">IC229_05000</name>
</gene>
<proteinExistence type="predicted"/>
<organism evidence="1 2">
    <name type="scientific">Spirosoma profusum</name>
    <dbReference type="NCBI Taxonomy" id="2771354"/>
    <lineage>
        <taxon>Bacteria</taxon>
        <taxon>Pseudomonadati</taxon>
        <taxon>Bacteroidota</taxon>
        <taxon>Cytophagia</taxon>
        <taxon>Cytophagales</taxon>
        <taxon>Cytophagaceae</taxon>
        <taxon>Spirosoma</taxon>
    </lineage>
</organism>
<protein>
    <submittedName>
        <fullName evidence="1">Uncharacterized protein</fullName>
    </submittedName>
</protein>
<evidence type="ECO:0000313" key="2">
    <source>
        <dbReference type="Proteomes" id="UP000598820"/>
    </source>
</evidence>
<dbReference type="AlphaFoldDB" id="A0A926Y1B8"/>
<accession>A0A926Y1B8</accession>
<sequence>MNESLKLTLQEGKLDDILTVIFFYIDEFYQQVAHFVDRSGTKPTFSDSEVITLTLVNQMVIDSETAWYRFVKRNYKPLFPKLIEPSRYHQRSKSLFKLTNLIRQLLLLHLDVH</sequence>
<dbReference type="EMBL" id="JACWZY010000003">
    <property type="protein sequence ID" value="MBD2699981.1"/>
    <property type="molecule type" value="Genomic_DNA"/>
</dbReference>
<evidence type="ECO:0000313" key="1">
    <source>
        <dbReference type="EMBL" id="MBD2699981.1"/>
    </source>
</evidence>
<dbReference type="RefSeq" id="WP_190885843.1">
    <property type="nucleotide sequence ID" value="NZ_JACWZY010000003.1"/>
</dbReference>
<keyword evidence="2" id="KW-1185">Reference proteome</keyword>
<name>A0A926Y1B8_9BACT</name>
<dbReference type="Proteomes" id="UP000598820">
    <property type="component" value="Unassembled WGS sequence"/>
</dbReference>